<evidence type="ECO:0000313" key="11">
    <source>
        <dbReference type="EnsemblMetazoa" id="PPAI000085-PA"/>
    </source>
</evidence>
<dbReference type="GO" id="GO:0004550">
    <property type="term" value="F:nucleoside diphosphate kinase activity"/>
    <property type="evidence" value="ECO:0007669"/>
    <property type="project" value="TreeGrafter"/>
</dbReference>
<comment type="similarity">
    <text evidence="2">Belongs to the thymidylate kinase family.</text>
</comment>
<evidence type="ECO:0000256" key="5">
    <source>
        <dbReference type="ARBA" id="ARBA00022679"/>
    </source>
</evidence>
<dbReference type="KEGG" id="ppap:129801591"/>
<evidence type="ECO:0000259" key="10">
    <source>
        <dbReference type="Pfam" id="PF02223"/>
    </source>
</evidence>
<dbReference type="SUPFAM" id="SSF52540">
    <property type="entry name" value="P-loop containing nucleoside triphosphate hydrolases"/>
    <property type="match status" value="1"/>
</dbReference>
<dbReference type="RefSeq" id="XP_055702788.1">
    <property type="nucleotide sequence ID" value="XM_055846813.1"/>
</dbReference>
<accession>A0A1B0CYK9</accession>
<dbReference type="VEuPathDB" id="VectorBase:PPAI000085"/>
<evidence type="ECO:0000256" key="3">
    <source>
        <dbReference type="ARBA" id="ARBA00012980"/>
    </source>
</evidence>
<evidence type="ECO:0000313" key="12">
    <source>
        <dbReference type="Proteomes" id="UP000092462"/>
    </source>
</evidence>
<dbReference type="EnsemblMetazoa" id="PPAI000085-RA">
    <property type="protein sequence ID" value="PPAI000085-PA"/>
    <property type="gene ID" value="PPAI000085"/>
</dbReference>
<dbReference type="EC" id="2.7.4.9" evidence="3"/>
<keyword evidence="9" id="KW-0067">ATP-binding</keyword>
<keyword evidence="5" id="KW-0808">Transferase</keyword>
<dbReference type="OrthoDB" id="425602at2759"/>
<dbReference type="Gene3D" id="3.40.50.300">
    <property type="entry name" value="P-loop containing nucleotide triphosphate hydrolases"/>
    <property type="match status" value="1"/>
</dbReference>
<dbReference type="InterPro" id="IPR039430">
    <property type="entry name" value="Thymidylate_kin-like_dom"/>
</dbReference>
<keyword evidence="12" id="KW-1185">Reference proteome</keyword>
<dbReference type="GO" id="GO:0005829">
    <property type="term" value="C:cytosol"/>
    <property type="evidence" value="ECO:0007669"/>
    <property type="project" value="TreeGrafter"/>
</dbReference>
<evidence type="ECO:0000256" key="7">
    <source>
        <dbReference type="ARBA" id="ARBA00022741"/>
    </source>
</evidence>
<dbReference type="GO" id="GO:0006235">
    <property type="term" value="P:dTTP biosynthetic process"/>
    <property type="evidence" value="ECO:0007669"/>
    <property type="project" value="TreeGrafter"/>
</dbReference>
<dbReference type="Pfam" id="PF02223">
    <property type="entry name" value="Thymidylate_kin"/>
    <property type="match status" value="1"/>
</dbReference>
<dbReference type="GO" id="GO:0006233">
    <property type="term" value="P:dTDP biosynthetic process"/>
    <property type="evidence" value="ECO:0007669"/>
    <property type="project" value="InterPro"/>
</dbReference>
<sequence>MKARGAFIVLEGCDRSGKSTQSQKLVEKLKETGVDAKLMKFPDRDTECGKLIDEYLRQKKPLTDEGIHLLFSTNRWEAKEFIEETLKRGTTIICDRYSYSGVAFSAAKGLNLDWCRSPEAGLTKPDLVFLLTLPIEVIMLRGGFGNERYEKKHMQEKVIEMYKLLKEEYWMEINADQPQDTLLNILYENSLKTIQEIGGKSLEHLW</sequence>
<comment type="pathway">
    <text evidence="1">Pyrimidine metabolism; dTTP biosynthesis.</text>
</comment>
<reference evidence="11" key="1">
    <citation type="submission" date="2022-08" db="UniProtKB">
        <authorList>
            <consortium name="EnsemblMetazoa"/>
        </authorList>
    </citation>
    <scope>IDENTIFICATION</scope>
    <source>
        <strain evidence="11">Israel</strain>
    </source>
</reference>
<dbReference type="PANTHER" id="PTHR10344">
    <property type="entry name" value="THYMIDYLATE KINASE"/>
    <property type="match status" value="1"/>
</dbReference>
<evidence type="ECO:0000256" key="1">
    <source>
        <dbReference type="ARBA" id="ARBA00004992"/>
    </source>
</evidence>
<dbReference type="VEuPathDB" id="VectorBase:PPAPM1_003835"/>
<dbReference type="FunFam" id="3.40.50.300:FF:000679">
    <property type="entry name" value="Thymidylate kinase"/>
    <property type="match status" value="1"/>
</dbReference>
<dbReference type="PANTHER" id="PTHR10344:SF1">
    <property type="entry name" value="THYMIDYLATE KINASE"/>
    <property type="match status" value="1"/>
</dbReference>
<dbReference type="GeneID" id="129801591"/>
<organism evidence="11 12">
    <name type="scientific">Phlebotomus papatasi</name>
    <name type="common">Sandfly</name>
    <dbReference type="NCBI Taxonomy" id="29031"/>
    <lineage>
        <taxon>Eukaryota</taxon>
        <taxon>Metazoa</taxon>
        <taxon>Ecdysozoa</taxon>
        <taxon>Arthropoda</taxon>
        <taxon>Hexapoda</taxon>
        <taxon>Insecta</taxon>
        <taxon>Pterygota</taxon>
        <taxon>Neoptera</taxon>
        <taxon>Endopterygota</taxon>
        <taxon>Diptera</taxon>
        <taxon>Nematocera</taxon>
        <taxon>Psychodoidea</taxon>
        <taxon>Psychodidae</taxon>
        <taxon>Phlebotomus</taxon>
        <taxon>Phlebotomus</taxon>
    </lineage>
</organism>
<dbReference type="GO" id="GO:0005524">
    <property type="term" value="F:ATP binding"/>
    <property type="evidence" value="ECO:0007669"/>
    <property type="project" value="UniProtKB-KW"/>
</dbReference>
<evidence type="ECO:0000256" key="9">
    <source>
        <dbReference type="ARBA" id="ARBA00022840"/>
    </source>
</evidence>
<feature type="domain" description="Thymidylate kinase-like" evidence="10">
    <location>
        <begin position="10"/>
        <end position="179"/>
    </location>
</feature>
<dbReference type="PROSITE" id="PS01331">
    <property type="entry name" value="THYMIDYLATE_KINASE"/>
    <property type="match status" value="1"/>
</dbReference>
<evidence type="ECO:0000256" key="4">
    <source>
        <dbReference type="ARBA" id="ARBA00017144"/>
    </source>
</evidence>
<evidence type="ECO:0000256" key="8">
    <source>
        <dbReference type="ARBA" id="ARBA00022777"/>
    </source>
</evidence>
<dbReference type="GO" id="GO:0006227">
    <property type="term" value="P:dUDP biosynthetic process"/>
    <property type="evidence" value="ECO:0007669"/>
    <property type="project" value="TreeGrafter"/>
</dbReference>
<dbReference type="InterPro" id="IPR018094">
    <property type="entry name" value="Thymidylate_kinase"/>
</dbReference>
<dbReference type="HAMAP" id="MF_00165">
    <property type="entry name" value="Thymidylate_kinase"/>
    <property type="match status" value="1"/>
</dbReference>
<dbReference type="GO" id="GO:0004798">
    <property type="term" value="F:dTMP kinase activity"/>
    <property type="evidence" value="ECO:0007669"/>
    <property type="project" value="UniProtKB-EC"/>
</dbReference>
<evidence type="ECO:0000256" key="2">
    <source>
        <dbReference type="ARBA" id="ARBA00009776"/>
    </source>
</evidence>
<dbReference type="NCBIfam" id="TIGR00041">
    <property type="entry name" value="DTMP_kinase"/>
    <property type="match status" value="1"/>
</dbReference>
<dbReference type="Proteomes" id="UP000092462">
    <property type="component" value="Unassembled WGS sequence"/>
</dbReference>
<dbReference type="AlphaFoldDB" id="A0A1B0CYK9"/>
<evidence type="ECO:0000256" key="6">
    <source>
        <dbReference type="ARBA" id="ARBA00022727"/>
    </source>
</evidence>
<dbReference type="GO" id="GO:0005739">
    <property type="term" value="C:mitochondrion"/>
    <property type="evidence" value="ECO:0007669"/>
    <property type="project" value="TreeGrafter"/>
</dbReference>
<keyword evidence="7" id="KW-0547">Nucleotide-binding</keyword>
<dbReference type="InterPro" id="IPR018095">
    <property type="entry name" value="Thymidylate_kin_CS"/>
</dbReference>
<dbReference type="GO" id="GO:0005634">
    <property type="term" value="C:nucleus"/>
    <property type="evidence" value="ECO:0007669"/>
    <property type="project" value="TreeGrafter"/>
</dbReference>
<proteinExistence type="inferred from homology"/>
<keyword evidence="8" id="KW-0418">Kinase</keyword>
<dbReference type="CDD" id="cd01672">
    <property type="entry name" value="TMPK"/>
    <property type="match status" value="1"/>
</dbReference>
<protein>
    <recommendedName>
        <fullName evidence="4">Thymidylate kinase</fullName>
        <ecNumber evidence="3">2.7.4.9</ecNumber>
    </recommendedName>
</protein>
<dbReference type="EMBL" id="AJVK01001967">
    <property type="status" value="NOT_ANNOTATED_CDS"/>
    <property type="molecule type" value="Genomic_DNA"/>
</dbReference>
<name>A0A1B0CYK9_PHLPP</name>
<keyword evidence="6" id="KW-0545">Nucleotide biosynthesis</keyword>
<dbReference type="InterPro" id="IPR027417">
    <property type="entry name" value="P-loop_NTPase"/>
</dbReference>